<dbReference type="PROSITE" id="PS50017">
    <property type="entry name" value="DEATH_DOMAIN"/>
    <property type="match status" value="1"/>
</dbReference>
<proteinExistence type="predicted"/>
<keyword evidence="3" id="KW-1185">Reference proteome</keyword>
<dbReference type="PANTHER" id="PTHR12582:SF41">
    <property type="entry name" value="UNC5C-LIKE PROTEIN"/>
    <property type="match status" value="1"/>
</dbReference>
<accession>A0A7M7PDM3</accession>
<dbReference type="InParanoid" id="A0A7M7PDM3"/>
<dbReference type="GeneID" id="105442433"/>
<protein>
    <recommendedName>
        <fullName evidence="1">Death domain-containing protein</fullName>
    </recommendedName>
</protein>
<reference evidence="3" key="1">
    <citation type="submission" date="2015-02" db="EMBL/GenBank/DDBJ databases">
        <title>Genome sequencing for Strongylocentrotus purpuratus.</title>
        <authorList>
            <person name="Murali S."/>
            <person name="Liu Y."/>
            <person name="Vee V."/>
            <person name="English A."/>
            <person name="Wang M."/>
            <person name="Skinner E."/>
            <person name="Han Y."/>
            <person name="Muzny D.M."/>
            <person name="Worley K.C."/>
            <person name="Gibbs R.A."/>
        </authorList>
    </citation>
    <scope>NUCLEOTIDE SEQUENCE</scope>
</reference>
<dbReference type="RefSeq" id="XP_030849683.1">
    <property type="nucleotide sequence ID" value="XM_030993823.1"/>
</dbReference>
<dbReference type="GO" id="GO:0005042">
    <property type="term" value="F:netrin receptor activity"/>
    <property type="evidence" value="ECO:0007669"/>
    <property type="project" value="InterPro"/>
</dbReference>
<name>A0A7M7PDM3_STRPU</name>
<feature type="domain" description="Death" evidence="1">
    <location>
        <begin position="392"/>
        <end position="464"/>
    </location>
</feature>
<reference evidence="2" key="2">
    <citation type="submission" date="2021-01" db="UniProtKB">
        <authorList>
            <consortium name="EnsemblMetazoa"/>
        </authorList>
    </citation>
    <scope>IDENTIFICATION</scope>
</reference>
<evidence type="ECO:0000313" key="3">
    <source>
        <dbReference type="Proteomes" id="UP000007110"/>
    </source>
</evidence>
<dbReference type="AlphaFoldDB" id="A0A7M7PDM3"/>
<dbReference type="EnsemblMetazoa" id="XM_030993823">
    <property type="protein sequence ID" value="XP_030849683"/>
    <property type="gene ID" value="LOC105442433"/>
</dbReference>
<dbReference type="GO" id="GO:0016020">
    <property type="term" value="C:membrane"/>
    <property type="evidence" value="ECO:0007669"/>
    <property type="project" value="InterPro"/>
</dbReference>
<evidence type="ECO:0000259" key="1">
    <source>
        <dbReference type="PROSITE" id="PS50017"/>
    </source>
</evidence>
<dbReference type="OrthoDB" id="10149422at2759"/>
<dbReference type="KEGG" id="spu:105442433"/>
<sequence length="469" mass="52884">MYCLMHYIVFYIKDYETTADEVIREIDINILQNGETRAQLSIKRINPLQTIKFGVTTTGTSIPSGIACTYDDFKEPTAFQTIGKDGNIYGIYEQRGFGISIEVSMAATSDDMEFEIDISSNAGLMKGSSEEDEVAVCPTVKVNGNFDGRPVKLIISHCAELSPAALKRNVKMFVYTKLDIDSEGEGKVSRRQLAPPECEITIDTLSFCIDGPGLYTASLKEDMCEGKRVALLAFLPLVMPKNRKPILHVNFYHPFGEIGKRIREQWEEKDNVCVKDETTFILRNIGQDAEVTLEMLSLKGKHGRLISELEPQTLDNVPYECVDFKLDYNREESNELTIKLRVIQEGCSSEIDIRQTLAAPEPEPVIRIPKPVTDQMIDAISGHEITKYQLFKLANALGFSNKDFGNLVLDNASSVLSKKGYTGIKTLLTKWRNRTDEEHQRPKLKEAFKTSNLVDLTKMYLNVKDDFLN</sequence>
<organism evidence="2 3">
    <name type="scientific">Strongylocentrotus purpuratus</name>
    <name type="common">Purple sea urchin</name>
    <dbReference type="NCBI Taxonomy" id="7668"/>
    <lineage>
        <taxon>Eukaryota</taxon>
        <taxon>Metazoa</taxon>
        <taxon>Echinodermata</taxon>
        <taxon>Eleutherozoa</taxon>
        <taxon>Echinozoa</taxon>
        <taxon>Echinoidea</taxon>
        <taxon>Euechinoidea</taxon>
        <taxon>Echinacea</taxon>
        <taxon>Camarodonta</taxon>
        <taxon>Echinidea</taxon>
        <taxon>Strongylocentrotidae</taxon>
        <taxon>Strongylocentrotus</taxon>
    </lineage>
</organism>
<evidence type="ECO:0000313" key="2">
    <source>
        <dbReference type="EnsemblMetazoa" id="XP_030849683"/>
    </source>
</evidence>
<dbReference type="PANTHER" id="PTHR12582">
    <property type="entry name" value="NETRIN RECEPTOR UNC5"/>
    <property type="match status" value="1"/>
</dbReference>
<dbReference type="Proteomes" id="UP000007110">
    <property type="component" value="Unassembled WGS sequence"/>
</dbReference>
<dbReference type="InterPro" id="IPR000488">
    <property type="entry name" value="Death_dom"/>
</dbReference>
<dbReference type="InterPro" id="IPR037936">
    <property type="entry name" value="UNC5A-D"/>
</dbReference>